<feature type="transmembrane region" description="Helical" evidence="9">
    <location>
        <begin position="157"/>
        <end position="176"/>
    </location>
</feature>
<dbReference type="OrthoDB" id="9986677at2759"/>
<feature type="transmembrane region" description="Helical" evidence="9">
    <location>
        <begin position="401"/>
        <end position="425"/>
    </location>
</feature>
<proteinExistence type="inferred from homology"/>
<dbReference type="GO" id="GO:0016020">
    <property type="term" value="C:membrane"/>
    <property type="evidence" value="ECO:0007669"/>
    <property type="project" value="UniProtKB-SubCell"/>
</dbReference>
<keyword evidence="8 9" id="KW-0472">Membrane</keyword>
<evidence type="ECO:0000256" key="4">
    <source>
        <dbReference type="ARBA" id="ARBA00022692"/>
    </source>
</evidence>
<keyword evidence="11" id="KW-1185">Reference proteome</keyword>
<evidence type="ECO:0000256" key="6">
    <source>
        <dbReference type="ARBA" id="ARBA00022927"/>
    </source>
</evidence>
<name>A0A1E3Q1R1_LIPST</name>
<feature type="transmembrane region" description="Helical" evidence="9">
    <location>
        <begin position="568"/>
        <end position="588"/>
    </location>
</feature>
<dbReference type="NCBIfam" id="TIGR00727">
    <property type="entry name" value="ISP4_OPT"/>
    <property type="match status" value="1"/>
</dbReference>
<evidence type="ECO:0008006" key="12">
    <source>
        <dbReference type="Google" id="ProtNLM"/>
    </source>
</evidence>
<evidence type="ECO:0000256" key="3">
    <source>
        <dbReference type="ARBA" id="ARBA00022448"/>
    </source>
</evidence>
<accession>A0A1E3Q1R1</accession>
<feature type="transmembrane region" description="Helical" evidence="9">
    <location>
        <begin position="472"/>
        <end position="495"/>
    </location>
</feature>
<keyword evidence="5" id="KW-0571">Peptide transport</keyword>
<feature type="transmembrane region" description="Helical" evidence="9">
    <location>
        <begin position="225"/>
        <end position="245"/>
    </location>
</feature>
<evidence type="ECO:0000256" key="8">
    <source>
        <dbReference type="ARBA" id="ARBA00023136"/>
    </source>
</evidence>
<dbReference type="AlphaFoldDB" id="A0A1E3Q1R1"/>
<reference evidence="10 11" key="1">
    <citation type="journal article" date="2016" name="Proc. Natl. Acad. Sci. U.S.A.">
        <title>Comparative genomics of biotechnologically important yeasts.</title>
        <authorList>
            <person name="Riley R."/>
            <person name="Haridas S."/>
            <person name="Wolfe K.H."/>
            <person name="Lopes M.R."/>
            <person name="Hittinger C.T."/>
            <person name="Goeker M."/>
            <person name="Salamov A.A."/>
            <person name="Wisecaver J.H."/>
            <person name="Long T.M."/>
            <person name="Calvey C.H."/>
            <person name="Aerts A.L."/>
            <person name="Barry K.W."/>
            <person name="Choi C."/>
            <person name="Clum A."/>
            <person name="Coughlan A.Y."/>
            <person name="Deshpande S."/>
            <person name="Douglass A.P."/>
            <person name="Hanson S.J."/>
            <person name="Klenk H.-P."/>
            <person name="LaButti K.M."/>
            <person name="Lapidus A."/>
            <person name="Lindquist E.A."/>
            <person name="Lipzen A.M."/>
            <person name="Meier-Kolthoff J.P."/>
            <person name="Ohm R.A."/>
            <person name="Otillar R.P."/>
            <person name="Pangilinan J.L."/>
            <person name="Peng Y."/>
            <person name="Rokas A."/>
            <person name="Rosa C.A."/>
            <person name="Scheuner C."/>
            <person name="Sibirny A.A."/>
            <person name="Slot J.C."/>
            <person name="Stielow J.B."/>
            <person name="Sun H."/>
            <person name="Kurtzman C.P."/>
            <person name="Blackwell M."/>
            <person name="Grigoriev I.V."/>
            <person name="Jeffries T.W."/>
        </authorList>
    </citation>
    <scope>NUCLEOTIDE SEQUENCE [LARGE SCALE GENOMIC DNA]</scope>
    <source>
        <strain evidence="10 11">NRRL Y-11557</strain>
    </source>
</reference>
<dbReference type="EMBL" id="KV454298">
    <property type="protein sequence ID" value="ODQ71082.1"/>
    <property type="molecule type" value="Genomic_DNA"/>
</dbReference>
<dbReference type="NCBIfam" id="TIGR00728">
    <property type="entry name" value="OPT_sfam"/>
    <property type="match status" value="1"/>
</dbReference>
<dbReference type="GO" id="GO:0015031">
    <property type="term" value="P:protein transport"/>
    <property type="evidence" value="ECO:0007669"/>
    <property type="project" value="UniProtKB-KW"/>
</dbReference>
<sequence>MSQEELSEKMSNEDTTMNFAKKAGLILETTTEVTSEMRDQIAMRLAEKAQEDNLNAAAEDLEYVMDTVATISIEECMDIINHAMKYHEFDSNFPRVVMEKLKILVQGEDLYPGDKESWEFDVKVEASLIGYFSPYPEVRAVTDPYDDPDTPVETLRAYFLGIFWTIISTGVNTFFYPRFPNIQLTSSVIQLLLFPSGRLMQYILPDVGFTVRGKRYTLNPGPWSFKEQMFSTIMVNVSISGAYFVQYNVLAQKLPMFYGNDYVGYGYQFLMCFASQYFGLGMAGLMRRFVIYPIKQVWPTILPTLALNRALLKDDVRTVANGWTISRYKFFGICVAGMFLYYWIPGYLFQGLSTFNWMTWIAPNNFNLATITGQGFGLGLNPLPTFDWNIMNNIYTNTISIPFFSMLQQWIGVVISFFALVGMYYSNYLWTGYMPPNINGALDNTGQFYNVSMVLTDGLLDEAKYQAYSPPFYTAGFLMSYGTSFVIIPLSLMYVTFEEWRGLLDSAKEFWMGLRYRKSAFEDRKYDIFAKKMSKYKEVPDWCYLLVTVISFVLAVVSLVIYPTNTKWWGLLIVALVDAVCLIPLGIIQGITGYQVGLWMLPEIIAGYLFPGNGVANLIFKMYGANIGQQADTYVSDQKMAHYAGIPPRAIFRGQMLSIAFQVLVAIGVVNWQIGNIPNLCSPDNTQHFTCQWTRMIFTDTIMYGVVGPKRLFGHIYPIFKWCFLIGFLIAPVWFGIVKIFPRLRIINPTLLVGGMAFWAPYNVAYWTATLWLNGFFNFFVRRRWLAWWQKYAYVLSSAFNAGLTLSAIVIFFAVLYNPKPLNWWGNMVSYAGIDGGVGRQSLLPLPEVGYFGPAPGHFP</sequence>
<feature type="transmembrane region" description="Helical" evidence="9">
    <location>
        <begin position="265"/>
        <end position="286"/>
    </location>
</feature>
<evidence type="ECO:0000256" key="1">
    <source>
        <dbReference type="ARBA" id="ARBA00004141"/>
    </source>
</evidence>
<keyword evidence="7 9" id="KW-1133">Transmembrane helix</keyword>
<feature type="transmembrane region" description="Helical" evidence="9">
    <location>
        <begin position="719"/>
        <end position="738"/>
    </location>
</feature>
<keyword evidence="3" id="KW-0813">Transport</keyword>
<organism evidence="10 11">
    <name type="scientific">Lipomyces starkeyi NRRL Y-11557</name>
    <dbReference type="NCBI Taxonomy" id="675824"/>
    <lineage>
        <taxon>Eukaryota</taxon>
        <taxon>Fungi</taxon>
        <taxon>Dikarya</taxon>
        <taxon>Ascomycota</taxon>
        <taxon>Saccharomycotina</taxon>
        <taxon>Lipomycetes</taxon>
        <taxon>Lipomycetales</taxon>
        <taxon>Lipomycetaceae</taxon>
        <taxon>Lipomyces</taxon>
    </lineage>
</organism>
<dbReference type="InterPro" id="IPR004813">
    <property type="entry name" value="OPT"/>
</dbReference>
<keyword evidence="4 9" id="KW-0812">Transmembrane</keyword>
<dbReference type="PANTHER" id="PTHR22601">
    <property type="entry name" value="ISP4 LIKE PROTEIN"/>
    <property type="match status" value="1"/>
</dbReference>
<evidence type="ECO:0000256" key="9">
    <source>
        <dbReference type="SAM" id="Phobius"/>
    </source>
</evidence>
<evidence type="ECO:0000256" key="2">
    <source>
        <dbReference type="ARBA" id="ARBA00008807"/>
    </source>
</evidence>
<evidence type="ECO:0000313" key="10">
    <source>
        <dbReference type="EMBL" id="ODQ71082.1"/>
    </source>
</evidence>
<evidence type="ECO:0000256" key="7">
    <source>
        <dbReference type="ARBA" id="ARBA00022989"/>
    </source>
</evidence>
<protein>
    <recommendedName>
        <fullName evidence="12">OPT family small oligopeptide transporter</fullName>
    </recommendedName>
</protein>
<feature type="transmembrane region" description="Helical" evidence="9">
    <location>
        <begin position="542"/>
        <end position="562"/>
    </location>
</feature>
<keyword evidence="6" id="KW-0653">Protein transport</keyword>
<feature type="transmembrane region" description="Helical" evidence="9">
    <location>
        <begin position="656"/>
        <end position="674"/>
    </location>
</feature>
<comment type="subcellular location">
    <subcellularLocation>
        <location evidence="1">Membrane</location>
        <topology evidence="1">Multi-pass membrane protein</topology>
    </subcellularLocation>
</comment>
<evidence type="ECO:0000313" key="11">
    <source>
        <dbReference type="Proteomes" id="UP000094385"/>
    </source>
</evidence>
<dbReference type="Pfam" id="PF03169">
    <property type="entry name" value="OPT"/>
    <property type="match status" value="1"/>
</dbReference>
<dbReference type="InterPro" id="IPR004648">
    <property type="entry name" value="Oligpept_transpt"/>
</dbReference>
<dbReference type="GO" id="GO:0035673">
    <property type="term" value="F:oligopeptide transmembrane transporter activity"/>
    <property type="evidence" value="ECO:0007669"/>
    <property type="project" value="InterPro"/>
</dbReference>
<comment type="similarity">
    <text evidence="2">Belongs to the oligopeptide OPT transporter family.</text>
</comment>
<feature type="transmembrane region" description="Helical" evidence="9">
    <location>
        <begin position="792"/>
        <end position="817"/>
    </location>
</feature>
<feature type="transmembrane region" description="Helical" evidence="9">
    <location>
        <begin position="330"/>
        <end position="349"/>
    </location>
</feature>
<gene>
    <name evidence="10" type="ORF">LIPSTDRAFT_146540</name>
</gene>
<feature type="transmembrane region" description="Helical" evidence="9">
    <location>
        <begin position="750"/>
        <end position="772"/>
    </location>
</feature>
<evidence type="ECO:0000256" key="5">
    <source>
        <dbReference type="ARBA" id="ARBA00022856"/>
    </source>
</evidence>
<feature type="transmembrane region" description="Helical" evidence="9">
    <location>
        <begin position="361"/>
        <end position="380"/>
    </location>
</feature>
<dbReference type="Proteomes" id="UP000094385">
    <property type="component" value="Unassembled WGS sequence"/>
</dbReference>